<evidence type="ECO:0000256" key="1">
    <source>
        <dbReference type="ARBA" id="ARBA00009995"/>
    </source>
</evidence>
<dbReference type="InterPro" id="IPR002213">
    <property type="entry name" value="UDP_glucos_trans"/>
</dbReference>
<dbReference type="CDD" id="cd03784">
    <property type="entry name" value="GT1_Gtf-like"/>
    <property type="match status" value="1"/>
</dbReference>
<evidence type="ECO:0000256" key="4">
    <source>
        <dbReference type="RuleBase" id="RU003718"/>
    </source>
</evidence>
<dbReference type="InterPro" id="IPR035595">
    <property type="entry name" value="UDP_glycos_trans_CS"/>
</dbReference>
<keyword evidence="6" id="KW-1185">Reference proteome</keyword>
<evidence type="ECO:0000313" key="6">
    <source>
        <dbReference type="Proteomes" id="UP000694843"/>
    </source>
</evidence>
<dbReference type="SUPFAM" id="SSF53756">
    <property type="entry name" value="UDP-Glycosyltransferase/glycogen phosphorylase"/>
    <property type="match status" value="1"/>
</dbReference>
<keyword evidence="5" id="KW-0472">Membrane</keyword>
<evidence type="ECO:0000256" key="3">
    <source>
        <dbReference type="ARBA" id="ARBA00022679"/>
    </source>
</evidence>
<sequence>MYNERNILPCGEAVCVMVRMVVVWMLLSLQEASSSNVLVLHPMHSPSHVLALRTLVLEMADRGHQITIVRPFDRQIPTLSARNVTELFVAIDNTHGQIPMMTHDNPAEFQMPMALMWQRGTSFTALPLDGFLTLSAFCQRLLSDQDLRHVLRNSDFQLAVVDLIYNECGLALAHHLSLPVVGYWAFTFAGGEPQYTTAFNPPSCTPLILSHFSDRMNFFQRIGNHLLLFWNEIVMQVTFWVTGSHITKYFPSCPRPQEMLANLSGVLINSHPAIDYPRQLPPSFLEIGGFHIGKPKLLPQEFATFVADANPRGLILFSLGFTFDTEFIPREVVATYLAAFRQLPQRIIMVAKGSMRDHSVPENVKVVQWAPQVDILANNKTVLFISHCGMHGVLEALTYGVPMVGIPVFADQQDVMVRLVQTGVAVEVSKHSSTSEVLSVITSVLYDPSYRKRAQDLADILRDQPTTPLRRAVWLLEHVLATAGAQHLKLSSRHLNFLQYIGADVVAFMIVMTALVGYVINKISGLARRKMALNYKEKSS</sequence>
<dbReference type="PANTHER" id="PTHR48043:SF145">
    <property type="entry name" value="FI06409P-RELATED"/>
    <property type="match status" value="1"/>
</dbReference>
<dbReference type="AlphaFoldDB" id="A0A8B7NK79"/>
<dbReference type="Pfam" id="PF00201">
    <property type="entry name" value="UDPGT"/>
    <property type="match status" value="1"/>
</dbReference>
<dbReference type="GeneID" id="108671091"/>
<dbReference type="KEGG" id="hazt:108671091"/>
<keyword evidence="5" id="KW-1133">Transmembrane helix</keyword>
<accession>A0A8B7NK79</accession>
<comment type="similarity">
    <text evidence="1 4">Belongs to the UDP-glycosyltransferase family.</text>
</comment>
<evidence type="ECO:0000256" key="2">
    <source>
        <dbReference type="ARBA" id="ARBA00022676"/>
    </source>
</evidence>
<proteinExistence type="inferred from homology"/>
<dbReference type="Proteomes" id="UP000694843">
    <property type="component" value="Unplaced"/>
</dbReference>
<dbReference type="InterPro" id="IPR050271">
    <property type="entry name" value="UDP-glycosyltransferase"/>
</dbReference>
<protein>
    <submittedName>
        <fullName evidence="7">UDP-glucosyltransferase 2-like</fullName>
    </submittedName>
</protein>
<dbReference type="Gene3D" id="3.40.50.2000">
    <property type="entry name" value="Glycogen Phosphorylase B"/>
    <property type="match status" value="2"/>
</dbReference>
<keyword evidence="5" id="KW-0812">Transmembrane</keyword>
<keyword evidence="3 4" id="KW-0808">Transferase</keyword>
<dbReference type="PROSITE" id="PS00375">
    <property type="entry name" value="UDPGT"/>
    <property type="match status" value="1"/>
</dbReference>
<evidence type="ECO:0000256" key="5">
    <source>
        <dbReference type="SAM" id="Phobius"/>
    </source>
</evidence>
<dbReference type="FunFam" id="3.40.50.2000:FF:000021">
    <property type="entry name" value="UDP-glucuronosyltransferase"/>
    <property type="match status" value="1"/>
</dbReference>
<evidence type="ECO:0000313" key="7">
    <source>
        <dbReference type="RefSeq" id="XP_018014059.2"/>
    </source>
</evidence>
<organism evidence="6 7">
    <name type="scientific">Hyalella azteca</name>
    <name type="common">Amphipod</name>
    <dbReference type="NCBI Taxonomy" id="294128"/>
    <lineage>
        <taxon>Eukaryota</taxon>
        <taxon>Metazoa</taxon>
        <taxon>Ecdysozoa</taxon>
        <taxon>Arthropoda</taxon>
        <taxon>Crustacea</taxon>
        <taxon>Multicrustacea</taxon>
        <taxon>Malacostraca</taxon>
        <taxon>Eumalacostraca</taxon>
        <taxon>Peracarida</taxon>
        <taxon>Amphipoda</taxon>
        <taxon>Senticaudata</taxon>
        <taxon>Talitrida</taxon>
        <taxon>Talitroidea</taxon>
        <taxon>Hyalellidae</taxon>
        <taxon>Hyalella</taxon>
    </lineage>
</organism>
<name>A0A8B7NK79_HYAAZ</name>
<dbReference type="RefSeq" id="XP_018014059.2">
    <property type="nucleotide sequence ID" value="XM_018158570.2"/>
</dbReference>
<gene>
    <name evidence="7" type="primary">LOC108671091</name>
</gene>
<dbReference type="OrthoDB" id="5835829at2759"/>
<dbReference type="PANTHER" id="PTHR48043">
    <property type="entry name" value="EG:EG0003.4 PROTEIN-RELATED"/>
    <property type="match status" value="1"/>
</dbReference>
<dbReference type="GO" id="GO:0008194">
    <property type="term" value="F:UDP-glycosyltransferase activity"/>
    <property type="evidence" value="ECO:0007669"/>
    <property type="project" value="InterPro"/>
</dbReference>
<keyword evidence="2 4" id="KW-0328">Glycosyltransferase</keyword>
<feature type="transmembrane region" description="Helical" evidence="5">
    <location>
        <begin position="497"/>
        <end position="520"/>
    </location>
</feature>
<reference evidence="7" key="1">
    <citation type="submission" date="2025-08" db="UniProtKB">
        <authorList>
            <consortium name="RefSeq"/>
        </authorList>
    </citation>
    <scope>IDENTIFICATION</scope>
    <source>
        <tissue evidence="7">Whole organism</tissue>
    </source>
</reference>
<dbReference type="OMA" id="FEEMHRN"/>